<accession>A0A0A8YLL9</accession>
<dbReference type="AlphaFoldDB" id="A0A0A8YLL9"/>
<evidence type="ECO:0000313" key="1">
    <source>
        <dbReference type="EMBL" id="JAD23517.1"/>
    </source>
</evidence>
<reference evidence="1" key="2">
    <citation type="journal article" date="2015" name="Data Brief">
        <title>Shoot transcriptome of the giant reed, Arundo donax.</title>
        <authorList>
            <person name="Barrero R.A."/>
            <person name="Guerrero F.D."/>
            <person name="Moolhuijzen P."/>
            <person name="Goolsby J.A."/>
            <person name="Tidwell J."/>
            <person name="Bellgard S.E."/>
            <person name="Bellgard M.I."/>
        </authorList>
    </citation>
    <scope>NUCLEOTIDE SEQUENCE</scope>
    <source>
        <tissue evidence="1">Shoot tissue taken approximately 20 cm above the soil surface</tissue>
    </source>
</reference>
<sequence>MRQFTGFTAVSLILNFWRMYS</sequence>
<protein>
    <submittedName>
        <fullName evidence="1">Uncharacterized protein</fullName>
    </submittedName>
</protein>
<dbReference type="EMBL" id="GBRH01274378">
    <property type="protein sequence ID" value="JAD23517.1"/>
    <property type="molecule type" value="Transcribed_RNA"/>
</dbReference>
<reference evidence="1" key="1">
    <citation type="submission" date="2014-09" db="EMBL/GenBank/DDBJ databases">
        <authorList>
            <person name="Magalhaes I.L.F."/>
            <person name="Oliveira U."/>
            <person name="Santos F.R."/>
            <person name="Vidigal T.H.D.A."/>
            <person name="Brescovit A.D."/>
            <person name="Santos A.J."/>
        </authorList>
    </citation>
    <scope>NUCLEOTIDE SEQUENCE</scope>
    <source>
        <tissue evidence="1">Shoot tissue taken approximately 20 cm above the soil surface</tissue>
    </source>
</reference>
<name>A0A0A8YLL9_ARUDO</name>
<organism evidence="1">
    <name type="scientific">Arundo donax</name>
    <name type="common">Giant reed</name>
    <name type="synonym">Donax arundinaceus</name>
    <dbReference type="NCBI Taxonomy" id="35708"/>
    <lineage>
        <taxon>Eukaryota</taxon>
        <taxon>Viridiplantae</taxon>
        <taxon>Streptophyta</taxon>
        <taxon>Embryophyta</taxon>
        <taxon>Tracheophyta</taxon>
        <taxon>Spermatophyta</taxon>
        <taxon>Magnoliopsida</taxon>
        <taxon>Liliopsida</taxon>
        <taxon>Poales</taxon>
        <taxon>Poaceae</taxon>
        <taxon>PACMAD clade</taxon>
        <taxon>Arundinoideae</taxon>
        <taxon>Arundineae</taxon>
        <taxon>Arundo</taxon>
    </lineage>
</organism>
<proteinExistence type="predicted"/>